<organism evidence="1">
    <name type="scientific">marine sediment metagenome</name>
    <dbReference type="NCBI Taxonomy" id="412755"/>
    <lineage>
        <taxon>unclassified sequences</taxon>
        <taxon>metagenomes</taxon>
        <taxon>ecological metagenomes</taxon>
    </lineage>
</organism>
<gene>
    <name evidence="1" type="ORF">S12H4_41250</name>
</gene>
<proteinExistence type="predicted"/>
<comment type="caution">
    <text evidence="1">The sequence shown here is derived from an EMBL/GenBank/DDBJ whole genome shotgun (WGS) entry which is preliminary data.</text>
</comment>
<reference evidence="1" key="1">
    <citation type="journal article" date="2014" name="Front. Microbiol.">
        <title>High frequency of phylogenetically diverse reductive dehalogenase-homologous genes in deep subseafloor sedimentary metagenomes.</title>
        <authorList>
            <person name="Kawai M."/>
            <person name="Futagami T."/>
            <person name="Toyoda A."/>
            <person name="Takaki Y."/>
            <person name="Nishi S."/>
            <person name="Hori S."/>
            <person name="Arai W."/>
            <person name="Tsubouchi T."/>
            <person name="Morono Y."/>
            <person name="Uchiyama I."/>
            <person name="Ito T."/>
            <person name="Fujiyama A."/>
            <person name="Inagaki F."/>
            <person name="Takami H."/>
        </authorList>
    </citation>
    <scope>NUCLEOTIDE SEQUENCE</scope>
    <source>
        <strain evidence="1">Expedition CK06-06</strain>
    </source>
</reference>
<dbReference type="AlphaFoldDB" id="X1TIH9"/>
<feature type="non-terminal residue" evidence="1">
    <location>
        <position position="46"/>
    </location>
</feature>
<protein>
    <submittedName>
        <fullName evidence="1">Uncharacterized protein</fullName>
    </submittedName>
</protein>
<name>X1TIH9_9ZZZZ</name>
<sequence length="46" mass="5532">MPEEYKLIDGYPDYMHESIKLVEKSRPQRINNLPAPMTMQQRQEIL</sequence>
<dbReference type="EMBL" id="BARW01025118">
    <property type="protein sequence ID" value="GAJ05059.1"/>
    <property type="molecule type" value="Genomic_DNA"/>
</dbReference>
<evidence type="ECO:0000313" key="1">
    <source>
        <dbReference type="EMBL" id="GAJ05059.1"/>
    </source>
</evidence>
<accession>X1TIH9</accession>